<name>A0ABS8PSC7_9BACT</name>
<dbReference type="Proteomes" id="UP001199816">
    <property type="component" value="Unassembled WGS sequence"/>
</dbReference>
<sequence length="113" mass="13066">MHSFRIKENSFIARLAAGKLKSKNVAMVLGHTIHLYGVTRAAFLADERWVRHELKHIEQYQQYGTLKFLFKYLAQAIKYGYFNCPLEKEARAAEHDAAILARFVLKKGDKVQV</sequence>
<evidence type="ECO:0000313" key="1">
    <source>
        <dbReference type="EMBL" id="MCD2423973.1"/>
    </source>
</evidence>
<comment type="caution">
    <text evidence="1">The sequence shown here is derived from an EMBL/GenBank/DDBJ whole genome shotgun (WGS) entry which is preliminary data.</text>
</comment>
<dbReference type="EMBL" id="JAJNEC010000005">
    <property type="protein sequence ID" value="MCD2423973.1"/>
    <property type="molecule type" value="Genomic_DNA"/>
</dbReference>
<reference evidence="1 2" key="1">
    <citation type="submission" date="2021-11" db="EMBL/GenBank/DDBJ databases">
        <title>Genomic of Niabella pedocola.</title>
        <authorList>
            <person name="Wu T."/>
        </authorList>
    </citation>
    <scope>NUCLEOTIDE SEQUENCE [LARGE SCALE GENOMIC DNA]</scope>
    <source>
        <strain evidence="1 2">JCM 31011</strain>
    </source>
</reference>
<organism evidence="1 2">
    <name type="scientific">Niabella pedocola</name>
    <dbReference type="NCBI Taxonomy" id="1752077"/>
    <lineage>
        <taxon>Bacteria</taxon>
        <taxon>Pseudomonadati</taxon>
        <taxon>Bacteroidota</taxon>
        <taxon>Chitinophagia</taxon>
        <taxon>Chitinophagales</taxon>
        <taxon>Chitinophagaceae</taxon>
        <taxon>Niabella</taxon>
    </lineage>
</organism>
<evidence type="ECO:0000313" key="2">
    <source>
        <dbReference type="Proteomes" id="UP001199816"/>
    </source>
</evidence>
<gene>
    <name evidence="1" type="ORF">LQ567_14440</name>
</gene>
<accession>A0ABS8PSC7</accession>
<keyword evidence="2" id="KW-1185">Reference proteome</keyword>
<dbReference type="RefSeq" id="WP_231005230.1">
    <property type="nucleotide sequence ID" value="NZ_JAJNEC010000005.1"/>
</dbReference>
<proteinExistence type="predicted"/>
<protein>
    <submittedName>
        <fullName evidence="1">DUF4157 domain-containing protein</fullName>
    </submittedName>
</protein>